<dbReference type="InterPro" id="IPR019734">
    <property type="entry name" value="TPR_rpt"/>
</dbReference>
<dbReference type="InterPro" id="IPR047803">
    <property type="entry name" value="DCD1A/B-like"/>
</dbReference>
<feature type="domain" description="Peptidase C45 hydrolase" evidence="2">
    <location>
        <begin position="186"/>
        <end position="411"/>
    </location>
</feature>
<dbReference type="Gene3D" id="1.25.40.10">
    <property type="entry name" value="Tetratricopeptide repeat domain"/>
    <property type="match status" value="1"/>
</dbReference>
<dbReference type="Proteomes" id="UP000553034">
    <property type="component" value="Unassembled WGS sequence"/>
</dbReference>
<evidence type="ECO:0000313" key="3">
    <source>
        <dbReference type="EMBL" id="MBB4117996.1"/>
    </source>
</evidence>
<dbReference type="GO" id="GO:0016787">
    <property type="term" value="F:hydrolase activity"/>
    <property type="evidence" value="ECO:0007669"/>
    <property type="project" value="UniProtKB-KW"/>
</dbReference>
<name>A0A840ERL4_9FLAO</name>
<dbReference type="Gene3D" id="3.60.60.10">
    <property type="entry name" value="Penicillin V Acylase, Chain A"/>
    <property type="match status" value="1"/>
</dbReference>
<dbReference type="InterPro" id="IPR047794">
    <property type="entry name" value="C45_proenzyme-like"/>
</dbReference>
<comment type="caution">
    <text evidence="3">The sequence shown here is derived from an EMBL/GenBank/DDBJ whole genome shotgun (WGS) entry which is preliminary data.</text>
</comment>
<dbReference type="PANTHER" id="PTHR35190:SF2">
    <property type="entry name" value="PROTEIN DCD1B"/>
    <property type="match status" value="1"/>
</dbReference>
<feature type="repeat" description="TPR" evidence="1">
    <location>
        <begin position="498"/>
        <end position="531"/>
    </location>
</feature>
<dbReference type="EMBL" id="JACIFO010000001">
    <property type="protein sequence ID" value="MBB4117996.1"/>
    <property type="molecule type" value="Genomic_DNA"/>
</dbReference>
<keyword evidence="4" id="KW-1185">Reference proteome</keyword>
<sequence>MMFRNLFYYLFALLLCSCGISKSIKHKPEISKYDYKIPKVIKHSDSLFTTKNNSLLQNKFGQWELYVSGNPMEIGLNTGALYEPLYHYQEEVFFEKVEELVPSKFKQNMLRQFLKWYNRKMYLHIPEEYKTEIYGISQYASDKYNYIAPKYLRNLYLHGAHDIGHAMQDLALVGCSSLALWGNYTQDGKLLLGRNFDFYAGDKFAENKIIAFVKPTQGYPFASVTWAGMAGVVSGMNTAGLTITLNAGKSDIPLAAKTPISIVAREILQYAETIEQAIAIAKKRAVFVSEALMVSSAKDKKAVLIEVSSDNFGVFEMANKLICTNHFRSKAYAEDENNKKHIIESHSQYRFDKIEEILRKNPVMNPQKIADLLRNKEGLADQKIGYGNEKALNQLLAHHAVIFQPEDLLIWVSSNPYQLGEFVAYDLQEIFSNKKKILTSQHIKKLNIAKDDFLDSVQYLDYELFRKKDRRVTKAILGEINLSPAAIQHYQNLNPEYWKVYSNIGRYYFEKGYYKAAQIEFNKALTKEITTLPDRETIERYLHKIDRKLR</sequence>
<gene>
    <name evidence="3" type="ORF">GGR32_000268</name>
</gene>
<evidence type="ECO:0000259" key="2">
    <source>
        <dbReference type="Pfam" id="PF03417"/>
    </source>
</evidence>
<evidence type="ECO:0000256" key="1">
    <source>
        <dbReference type="PROSITE-ProRule" id="PRU00339"/>
    </source>
</evidence>
<dbReference type="PANTHER" id="PTHR35190">
    <property type="entry name" value="PROTEIN DCD1B"/>
    <property type="match status" value="1"/>
</dbReference>
<dbReference type="InterPro" id="IPR005079">
    <property type="entry name" value="Peptidase_C45_hydrolase"/>
</dbReference>
<dbReference type="PROSITE" id="PS50005">
    <property type="entry name" value="TPR"/>
    <property type="match status" value="1"/>
</dbReference>
<dbReference type="PROSITE" id="PS51257">
    <property type="entry name" value="PROKAR_LIPOPROTEIN"/>
    <property type="match status" value="1"/>
</dbReference>
<dbReference type="RefSeq" id="WP_343066407.1">
    <property type="nucleotide sequence ID" value="NZ_JACIFO010000001.1"/>
</dbReference>
<organism evidence="3 4">
    <name type="scientific">Mesonia hippocampi</name>
    <dbReference type="NCBI Taxonomy" id="1628250"/>
    <lineage>
        <taxon>Bacteria</taxon>
        <taxon>Pseudomonadati</taxon>
        <taxon>Bacteroidota</taxon>
        <taxon>Flavobacteriia</taxon>
        <taxon>Flavobacteriales</taxon>
        <taxon>Flavobacteriaceae</taxon>
        <taxon>Mesonia</taxon>
    </lineage>
</organism>
<dbReference type="NCBIfam" id="NF040521">
    <property type="entry name" value="C45_proenzyme"/>
    <property type="match status" value="1"/>
</dbReference>
<evidence type="ECO:0000313" key="4">
    <source>
        <dbReference type="Proteomes" id="UP000553034"/>
    </source>
</evidence>
<dbReference type="SUPFAM" id="SSF48452">
    <property type="entry name" value="TPR-like"/>
    <property type="match status" value="1"/>
</dbReference>
<keyword evidence="1" id="KW-0802">TPR repeat</keyword>
<proteinExistence type="predicted"/>
<dbReference type="Pfam" id="PF03417">
    <property type="entry name" value="AAT"/>
    <property type="match status" value="1"/>
</dbReference>
<accession>A0A840ERL4</accession>
<dbReference type="InterPro" id="IPR011990">
    <property type="entry name" value="TPR-like_helical_dom_sf"/>
</dbReference>
<reference evidence="3 4" key="1">
    <citation type="submission" date="2020-08" db="EMBL/GenBank/DDBJ databases">
        <title>Genomic Encyclopedia of Type Strains, Phase IV (KMG-IV): sequencing the most valuable type-strain genomes for metagenomic binning, comparative biology and taxonomic classification.</title>
        <authorList>
            <person name="Goeker M."/>
        </authorList>
    </citation>
    <scope>NUCLEOTIDE SEQUENCE [LARGE SCALE GENOMIC DNA]</scope>
    <source>
        <strain evidence="3 4">DSM 29568</strain>
    </source>
</reference>
<protein>
    <submittedName>
        <fullName evidence="3">Putative choloylglycine hydrolase</fullName>
    </submittedName>
</protein>
<dbReference type="AlphaFoldDB" id="A0A840ERL4"/>
<keyword evidence="3" id="KW-0378">Hydrolase</keyword>